<organism evidence="2">
    <name type="scientific">Prymnesium polylepis</name>
    <dbReference type="NCBI Taxonomy" id="72548"/>
    <lineage>
        <taxon>Eukaryota</taxon>
        <taxon>Haptista</taxon>
        <taxon>Haptophyta</taxon>
        <taxon>Prymnesiophyceae</taxon>
        <taxon>Prymnesiales</taxon>
        <taxon>Prymnesiaceae</taxon>
        <taxon>Prymnesium</taxon>
    </lineage>
</organism>
<gene>
    <name evidence="2" type="ORF">CPOL0286_LOCUS3507</name>
</gene>
<dbReference type="EMBL" id="HBKO01007363">
    <property type="protein sequence ID" value="CAE2198153.1"/>
    <property type="molecule type" value="Transcribed_RNA"/>
</dbReference>
<keyword evidence="1" id="KW-0732">Signal</keyword>
<feature type="chain" id="PRO_5030549874" description="SGNH hydrolase-type esterase domain-containing protein" evidence="1">
    <location>
        <begin position="20"/>
        <end position="259"/>
    </location>
</feature>
<protein>
    <recommendedName>
        <fullName evidence="3">SGNH hydrolase-type esterase domain-containing protein</fullName>
    </recommendedName>
</protein>
<evidence type="ECO:0008006" key="3">
    <source>
        <dbReference type="Google" id="ProtNLM"/>
    </source>
</evidence>
<evidence type="ECO:0000256" key="1">
    <source>
        <dbReference type="SAM" id="SignalP"/>
    </source>
</evidence>
<dbReference type="SUPFAM" id="SSF52266">
    <property type="entry name" value="SGNH hydrolase"/>
    <property type="match status" value="1"/>
</dbReference>
<feature type="signal peptide" evidence="1">
    <location>
        <begin position="1"/>
        <end position="19"/>
    </location>
</feature>
<name>A0A7S4M2Z2_9EUKA</name>
<dbReference type="AlphaFoldDB" id="A0A7S4M2Z2"/>
<accession>A0A7S4M2Z2</accession>
<sequence>MLAVFYAAIKALFCMGALAALPPLVELVERVRRDVKDLHFSAIGIDNAYYCYIAQLLQTASAPIPRLPPIYVVGDSHALSPSWRAVSWRGTRHLMHPLLVTGLKVWHLRPDSDFFTKANFEAAVERVPDGATVIFAFGQIDCREGLLVAVQRARYETVQQAIDVAVGLYIARLLELAAARQFRILVHPVPPVMEETLAVVTLFNKALRVRINAEPSIEWLDLDGMLLDGPTGRLHEHLELDGTHLHPRYVEMLERALPE</sequence>
<proteinExistence type="predicted"/>
<evidence type="ECO:0000313" key="2">
    <source>
        <dbReference type="EMBL" id="CAE2198153.1"/>
    </source>
</evidence>
<reference evidence="2" key="1">
    <citation type="submission" date="2021-01" db="EMBL/GenBank/DDBJ databases">
        <authorList>
            <person name="Corre E."/>
            <person name="Pelletier E."/>
            <person name="Niang G."/>
            <person name="Scheremetjew M."/>
            <person name="Finn R."/>
            <person name="Kale V."/>
            <person name="Holt S."/>
            <person name="Cochrane G."/>
            <person name="Meng A."/>
            <person name="Brown T."/>
            <person name="Cohen L."/>
        </authorList>
    </citation>
    <scope>NUCLEOTIDE SEQUENCE</scope>
    <source>
        <strain evidence="2">UIO037</strain>
    </source>
</reference>